<evidence type="ECO:0000256" key="1">
    <source>
        <dbReference type="SAM" id="MobiDB-lite"/>
    </source>
</evidence>
<dbReference type="RefSeq" id="WP_232653115.1">
    <property type="nucleotide sequence ID" value="NZ_JAJSBI010000024.1"/>
</dbReference>
<protein>
    <submittedName>
        <fullName evidence="2">ParB/RepB/Spo0J family partition protein</fullName>
    </submittedName>
</protein>
<name>A0A9Q3VWY2_9ACTN</name>
<feature type="compositionally biased region" description="Basic and acidic residues" evidence="1">
    <location>
        <begin position="108"/>
        <end position="118"/>
    </location>
</feature>
<evidence type="ECO:0000313" key="2">
    <source>
        <dbReference type="EMBL" id="MCD9878915.1"/>
    </source>
</evidence>
<reference evidence="2" key="1">
    <citation type="submission" date="2021-12" db="EMBL/GenBank/DDBJ databases">
        <authorList>
            <person name="Lee J.-H."/>
            <person name="Kim S.-B."/>
        </authorList>
    </citation>
    <scope>NUCLEOTIDE SEQUENCE</scope>
    <source>
        <strain evidence="2">NR30</strain>
    </source>
</reference>
<accession>A0A9Q3VWY2</accession>
<sequence>MRVIDGMHRLEAARIRGERTVRARFFEGSEEEAFILAVETNTKHGLPLTLADRKAAALRIVTARPDLSDRAVAAKVGLAHKTVGAIRRSSGEIPQLAARVGRDGRVRSVVRSGRDERAASPLPVGEPSAEAAPAHRETGVHRHQRNGFASTATQIVPAAANDVVSPSAPEVVPTKPFARIDTDWKANLQRLRTDPSLRYSEAGRLVLRAMDAHVAAADQLHHIAEVLPEHCLSRIAQLALKCAEDYHRLSALLEQRKGGRC</sequence>
<dbReference type="EMBL" id="JAJSBI010000024">
    <property type="protein sequence ID" value="MCD9878915.1"/>
    <property type="molecule type" value="Genomic_DNA"/>
</dbReference>
<organism evidence="2 3">
    <name type="scientific">Streptomyces guryensis</name>
    <dbReference type="NCBI Taxonomy" id="2886947"/>
    <lineage>
        <taxon>Bacteria</taxon>
        <taxon>Bacillati</taxon>
        <taxon>Actinomycetota</taxon>
        <taxon>Actinomycetes</taxon>
        <taxon>Kitasatosporales</taxon>
        <taxon>Streptomycetaceae</taxon>
        <taxon>Streptomyces</taxon>
    </lineage>
</organism>
<feature type="region of interest" description="Disordered" evidence="1">
    <location>
        <begin position="108"/>
        <end position="144"/>
    </location>
</feature>
<keyword evidence="3" id="KW-1185">Reference proteome</keyword>
<dbReference type="Proteomes" id="UP001108029">
    <property type="component" value="Unassembled WGS sequence"/>
</dbReference>
<dbReference type="SUPFAM" id="SSF110849">
    <property type="entry name" value="ParB/Sulfiredoxin"/>
    <property type="match status" value="1"/>
</dbReference>
<comment type="caution">
    <text evidence="2">The sequence shown here is derived from an EMBL/GenBank/DDBJ whole genome shotgun (WGS) entry which is preliminary data.</text>
</comment>
<evidence type="ECO:0000313" key="3">
    <source>
        <dbReference type="Proteomes" id="UP001108029"/>
    </source>
</evidence>
<proteinExistence type="predicted"/>
<dbReference type="InterPro" id="IPR036086">
    <property type="entry name" value="ParB/Sulfiredoxin_sf"/>
</dbReference>
<dbReference type="AlphaFoldDB" id="A0A9Q3VWY2"/>
<gene>
    <name evidence="2" type="ORF">LJ657_35985</name>
</gene>